<keyword evidence="1" id="KW-0472">Membrane</keyword>
<dbReference type="InterPro" id="IPR036938">
    <property type="entry name" value="PAP2/HPO_sf"/>
</dbReference>
<proteinExistence type="predicted"/>
<organism evidence="3 4">
    <name type="scientific">Nocardioides caricicola</name>
    <dbReference type="NCBI Taxonomy" id="634770"/>
    <lineage>
        <taxon>Bacteria</taxon>
        <taxon>Bacillati</taxon>
        <taxon>Actinomycetota</taxon>
        <taxon>Actinomycetes</taxon>
        <taxon>Propionibacteriales</taxon>
        <taxon>Nocardioidaceae</taxon>
        <taxon>Nocardioides</taxon>
    </lineage>
</organism>
<dbReference type="SUPFAM" id="SSF48317">
    <property type="entry name" value="Acid phosphatase/Vanadium-dependent haloperoxidase"/>
    <property type="match status" value="1"/>
</dbReference>
<evidence type="ECO:0000256" key="1">
    <source>
        <dbReference type="SAM" id="Phobius"/>
    </source>
</evidence>
<dbReference type="InterPro" id="IPR000326">
    <property type="entry name" value="PAP2/HPO"/>
</dbReference>
<sequence>MTMLTRWHDDQSRPTLKEAGRDLAVRVFLPLVAWWLIVLAIGWSLADGPLKDYGISEEKLNRSLESSRTTLFDNITLVFSWAGATVSIIGICLVVVGLVWWRTKQWWYAVIPLIAISAQALVFFFTTLLIDRERPDVEKLDDSPPTSSFPSGHTGAATGLYFTLALMALRIRHPGLRAAVMTVCVLMPFAVASARLYRGMHHLSDVIVAIVNGLVACLLAWNWLRRDPAGDEPTAAERPLDQTRA</sequence>
<dbReference type="EMBL" id="JBHSMD010000006">
    <property type="protein sequence ID" value="MFC5495314.1"/>
    <property type="molecule type" value="Genomic_DNA"/>
</dbReference>
<keyword evidence="1" id="KW-1133">Transmembrane helix</keyword>
<feature type="transmembrane region" description="Helical" evidence="1">
    <location>
        <begin position="23"/>
        <end position="46"/>
    </location>
</feature>
<gene>
    <name evidence="3" type="ORF">ACFPKY_19540</name>
</gene>
<dbReference type="RefSeq" id="WP_345173341.1">
    <property type="nucleotide sequence ID" value="NZ_BAABFQ010000005.1"/>
</dbReference>
<feature type="transmembrane region" description="Helical" evidence="1">
    <location>
        <begin position="78"/>
        <end position="100"/>
    </location>
</feature>
<keyword evidence="1" id="KW-0812">Transmembrane</keyword>
<comment type="caution">
    <text evidence="3">The sequence shown here is derived from an EMBL/GenBank/DDBJ whole genome shotgun (WGS) entry which is preliminary data.</text>
</comment>
<feature type="transmembrane region" description="Helical" evidence="1">
    <location>
        <begin position="206"/>
        <end position="224"/>
    </location>
</feature>
<evidence type="ECO:0000313" key="3">
    <source>
        <dbReference type="EMBL" id="MFC5495314.1"/>
    </source>
</evidence>
<feature type="transmembrane region" description="Helical" evidence="1">
    <location>
        <begin position="150"/>
        <end position="169"/>
    </location>
</feature>
<name>A0ABW0N3U4_9ACTN</name>
<dbReference type="Gene3D" id="1.20.144.10">
    <property type="entry name" value="Phosphatidic acid phosphatase type 2/haloperoxidase"/>
    <property type="match status" value="1"/>
</dbReference>
<feature type="transmembrane region" description="Helical" evidence="1">
    <location>
        <begin position="176"/>
        <end position="194"/>
    </location>
</feature>
<dbReference type="PANTHER" id="PTHR14969:SF13">
    <property type="entry name" value="AT30094P"/>
    <property type="match status" value="1"/>
</dbReference>
<dbReference type="SMART" id="SM00014">
    <property type="entry name" value="acidPPc"/>
    <property type="match status" value="1"/>
</dbReference>
<dbReference type="Proteomes" id="UP001595956">
    <property type="component" value="Unassembled WGS sequence"/>
</dbReference>
<accession>A0ABW0N3U4</accession>
<reference evidence="4" key="1">
    <citation type="journal article" date="2019" name="Int. J. Syst. Evol. Microbiol.">
        <title>The Global Catalogue of Microorganisms (GCM) 10K type strain sequencing project: providing services to taxonomists for standard genome sequencing and annotation.</title>
        <authorList>
            <consortium name="The Broad Institute Genomics Platform"/>
            <consortium name="The Broad Institute Genome Sequencing Center for Infectious Disease"/>
            <person name="Wu L."/>
            <person name="Ma J."/>
        </authorList>
    </citation>
    <scope>NUCLEOTIDE SEQUENCE [LARGE SCALE GENOMIC DNA]</scope>
    <source>
        <strain evidence="4">KACC 13778</strain>
    </source>
</reference>
<evidence type="ECO:0000259" key="2">
    <source>
        <dbReference type="SMART" id="SM00014"/>
    </source>
</evidence>
<feature type="domain" description="Phosphatidic acid phosphatase type 2/haloperoxidase" evidence="2">
    <location>
        <begin position="110"/>
        <end position="221"/>
    </location>
</feature>
<keyword evidence="4" id="KW-1185">Reference proteome</keyword>
<protein>
    <submittedName>
        <fullName evidence="3">Phosphatase PAP2 family protein</fullName>
    </submittedName>
</protein>
<feature type="transmembrane region" description="Helical" evidence="1">
    <location>
        <begin position="107"/>
        <end position="130"/>
    </location>
</feature>
<dbReference type="PANTHER" id="PTHR14969">
    <property type="entry name" value="SPHINGOSINE-1-PHOSPHATE PHOSPHOHYDROLASE"/>
    <property type="match status" value="1"/>
</dbReference>
<dbReference type="Pfam" id="PF01569">
    <property type="entry name" value="PAP2"/>
    <property type="match status" value="1"/>
</dbReference>
<evidence type="ECO:0000313" key="4">
    <source>
        <dbReference type="Proteomes" id="UP001595956"/>
    </source>
</evidence>